<sequence>DLLISDVLPGLRELTDIDLYETVDATCAKYDYTDVLLCHDDELEGSIHKLSCRSFMGEERW</sequence>
<dbReference type="EnsemblMetazoa" id="Aqu2.1.02513_001">
    <property type="protein sequence ID" value="Aqu2.1.02513_001"/>
    <property type="gene ID" value="Aqu2.1.02513"/>
</dbReference>
<organism evidence="1">
    <name type="scientific">Amphimedon queenslandica</name>
    <name type="common">Sponge</name>
    <dbReference type="NCBI Taxonomy" id="400682"/>
    <lineage>
        <taxon>Eukaryota</taxon>
        <taxon>Metazoa</taxon>
        <taxon>Porifera</taxon>
        <taxon>Demospongiae</taxon>
        <taxon>Heteroscleromorpha</taxon>
        <taxon>Haplosclerida</taxon>
        <taxon>Niphatidae</taxon>
        <taxon>Amphimedon</taxon>
    </lineage>
</organism>
<protein>
    <submittedName>
        <fullName evidence="1">Uncharacterized protein</fullName>
    </submittedName>
</protein>
<evidence type="ECO:0000313" key="1">
    <source>
        <dbReference type="EnsemblMetazoa" id="Aqu2.1.02513_001"/>
    </source>
</evidence>
<dbReference type="STRING" id="400682.A0A1X7SKB8"/>
<accession>A0A1X7SKB8</accession>
<dbReference type="InParanoid" id="A0A1X7SKB8"/>
<dbReference type="AlphaFoldDB" id="A0A1X7SKB8"/>
<proteinExistence type="predicted"/>
<reference evidence="1" key="1">
    <citation type="submission" date="2017-05" db="UniProtKB">
        <authorList>
            <consortium name="EnsemblMetazoa"/>
        </authorList>
    </citation>
    <scope>IDENTIFICATION</scope>
</reference>
<dbReference type="OrthoDB" id="430522at2759"/>
<name>A0A1X7SKB8_AMPQE</name>
<dbReference type="Gene3D" id="2.60.120.620">
    <property type="entry name" value="q2cbj1_9rhob like domain"/>
    <property type="match status" value="1"/>
</dbReference>